<dbReference type="Pfam" id="PF00005">
    <property type="entry name" value="ABC_tran"/>
    <property type="match status" value="1"/>
</dbReference>
<dbReference type="SUPFAM" id="SSF90123">
    <property type="entry name" value="ABC transporter transmembrane region"/>
    <property type="match status" value="1"/>
</dbReference>
<keyword evidence="2 7" id="KW-0812">Transmembrane</keyword>
<evidence type="ECO:0000259" key="8">
    <source>
        <dbReference type="PROSITE" id="PS50893"/>
    </source>
</evidence>
<reference evidence="11" key="1">
    <citation type="journal article" date="2019" name="Int. J. Syst. Evol. Microbiol.">
        <title>The Global Catalogue of Microorganisms (GCM) 10K type strain sequencing project: providing services to taxonomists for standard genome sequencing and annotation.</title>
        <authorList>
            <consortium name="The Broad Institute Genomics Platform"/>
            <consortium name="The Broad Institute Genome Sequencing Center for Infectious Disease"/>
            <person name="Wu L."/>
            <person name="Ma J."/>
        </authorList>
    </citation>
    <scope>NUCLEOTIDE SEQUENCE [LARGE SCALE GENOMIC DNA]</scope>
    <source>
        <strain evidence="11">CCUG 63563</strain>
    </source>
</reference>
<feature type="domain" description="ABC transmembrane type-1" evidence="9">
    <location>
        <begin position="36"/>
        <end position="313"/>
    </location>
</feature>
<keyword evidence="4 10" id="KW-0067">ATP-binding</keyword>
<evidence type="ECO:0000256" key="3">
    <source>
        <dbReference type="ARBA" id="ARBA00022741"/>
    </source>
</evidence>
<keyword evidence="11" id="KW-1185">Reference proteome</keyword>
<feature type="transmembrane region" description="Helical" evidence="7">
    <location>
        <begin position="287"/>
        <end position="311"/>
    </location>
</feature>
<dbReference type="PROSITE" id="PS00211">
    <property type="entry name" value="ABC_TRANSPORTER_1"/>
    <property type="match status" value="1"/>
</dbReference>
<gene>
    <name evidence="10" type="ORF">ACFQ0V_09650</name>
</gene>
<dbReference type="Proteomes" id="UP001596976">
    <property type="component" value="Unassembled WGS sequence"/>
</dbReference>
<dbReference type="EMBL" id="JBHTJF010000034">
    <property type="protein sequence ID" value="MFD0944006.1"/>
    <property type="molecule type" value="Genomic_DNA"/>
</dbReference>
<feature type="transmembrane region" description="Helical" evidence="7">
    <location>
        <begin position="252"/>
        <end position="275"/>
    </location>
</feature>
<dbReference type="PROSITE" id="PS50893">
    <property type="entry name" value="ABC_TRANSPORTER_2"/>
    <property type="match status" value="1"/>
</dbReference>
<evidence type="ECO:0000313" key="11">
    <source>
        <dbReference type="Proteomes" id="UP001596976"/>
    </source>
</evidence>
<feature type="transmembrane region" description="Helical" evidence="7">
    <location>
        <begin position="66"/>
        <end position="92"/>
    </location>
</feature>
<evidence type="ECO:0000256" key="5">
    <source>
        <dbReference type="ARBA" id="ARBA00022989"/>
    </source>
</evidence>
<dbReference type="CDD" id="cd18551">
    <property type="entry name" value="ABC_6TM_LmrA_like"/>
    <property type="match status" value="1"/>
</dbReference>
<sequence length="581" mass="64005">MEERTIEQQTKQTMTTKQFFKFLKTLHWPKLILASALTLAVFQTLASLAVPLLTKGLVDSFSTASFTWGTVGVLVALFLIQAIAGGISYYLLAYIGETVVADLRGKLWHHVLRLPIPYYDETETGETMSRITQDTTVLKALVTDHLVSFITGMISIVGAVGILLYLDWKMTLIMLISVPVSLLIMVPLGRMMRKVARATQTEMAKFTGHLGRTLGEIRLVKAYRAEPIEEKKGTEAIQSLFQYGLKEARIQAVVSPLMMMTMMGMLIVIFGYGGAQVAQGNLSAGTLVAILFLLFQIMMPFGQLAHFFTALQKALGATERIQTILTLEDERAEGGNVAEHGDLAFDHVSFAYNEEKRILQDVSFVIPQGTIAAFVGPSGGGKTTTFSLIERFYEPTSGVVTYGGQPIDAMELKQWRSKIGYVSQESPLMNGTITDNIVYGFSEEIDKQAVIEAAKAANALEFIEKLPQGFDTFVGERGMKLSGGQRQRIAIARALLHDPDILLLDEATSNLDSGSEAHVQEALHHLMQGRTTLMIAHRLSTITHADQLIFIEDGQVSGRGTHEQLYASHEKYRAYAQGQGL</sequence>
<dbReference type="InterPro" id="IPR003593">
    <property type="entry name" value="AAA+_ATPase"/>
</dbReference>
<keyword evidence="5 7" id="KW-1133">Transmembrane helix</keyword>
<comment type="caution">
    <text evidence="10">The sequence shown here is derived from an EMBL/GenBank/DDBJ whole genome shotgun (WGS) entry which is preliminary data.</text>
</comment>
<dbReference type="Gene3D" id="1.20.1560.10">
    <property type="entry name" value="ABC transporter type 1, transmembrane domain"/>
    <property type="match status" value="1"/>
</dbReference>
<dbReference type="InterPro" id="IPR039421">
    <property type="entry name" value="Type_1_exporter"/>
</dbReference>
<dbReference type="SMART" id="SM00382">
    <property type="entry name" value="AAA"/>
    <property type="match status" value="1"/>
</dbReference>
<dbReference type="Gene3D" id="3.40.50.300">
    <property type="entry name" value="P-loop containing nucleotide triphosphate hydrolases"/>
    <property type="match status" value="1"/>
</dbReference>
<dbReference type="GO" id="GO:0005524">
    <property type="term" value="F:ATP binding"/>
    <property type="evidence" value="ECO:0007669"/>
    <property type="project" value="UniProtKB-KW"/>
</dbReference>
<feature type="domain" description="ABC transporter" evidence="8">
    <location>
        <begin position="343"/>
        <end position="578"/>
    </location>
</feature>
<dbReference type="RefSeq" id="WP_381012780.1">
    <property type="nucleotide sequence ID" value="NZ_JBHTJF010000034.1"/>
</dbReference>
<feature type="transmembrane region" description="Helical" evidence="7">
    <location>
        <begin position="31"/>
        <end position="54"/>
    </location>
</feature>
<evidence type="ECO:0000256" key="2">
    <source>
        <dbReference type="ARBA" id="ARBA00022692"/>
    </source>
</evidence>
<proteinExistence type="predicted"/>
<dbReference type="Pfam" id="PF00664">
    <property type="entry name" value="ABC_membrane"/>
    <property type="match status" value="1"/>
</dbReference>
<keyword evidence="3" id="KW-0547">Nucleotide-binding</keyword>
<keyword evidence="6 7" id="KW-0472">Membrane</keyword>
<feature type="transmembrane region" description="Helical" evidence="7">
    <location>
        <begin position="146"/>
        <end position="166"/>
    </location>
</feature>
<dbReference type="InterPro" id="IPR003439">
    <property type="entry name" value="ABC_transporter-like_ATP-bd"/>
</dbReference>
<evidence type="ECO:0000256" key="7">
    <source>
        <dbReference type="SAM" id="Phobius"/>
    </source>
</evidence>
<comment type="subcellular location">
    <subcellularLocation>
        <location evidence="1">Cell membrane</location>
        <topology evidence="1">Multi-pass membrane protein</topology>
    </subcellularLocation>
</comment>
<protein>
    <submittedName>
        <fullName evidence="10">ABC transporter ATP-binding protein</fullName>
    </submittedName>
</protein>
<evidence type="ECO:0000256" key="6">
    <source>
        <dbReference type="ARBA" id="ARBA00023136"/>
    </source>
</evidence>
<accession>A0ABW3GXV9</accession>
<feature type="transmembrane region" description="Helical" evidence="7">
    <location>
        <begin position="172"/>
        <end position="189"/>
    </location>
</feature>
<evidence type="ECO:0000313" key="10">
    <source>
        <dbReference type="EMBL" id="MFD0944006.1"/>
    </source>
</evidence>
<dbReference type="PANTHER" id="PTHR43394">
    <property type="entry name" value="ATP-DEPENDENT PERMEASE MDL1, MITOCHONDRIAL"/>
    <property type="match status" value="1"/>
</dbReference>
<organism evidence="10 11">
    <name type="scientific">Savagea faecisuis</name>
    <dbReference type="NCBI Taxonomy" id="1274803"/>
    <lineage>
        <taxon>Bacteria</taxon>
        <taxon>Bacillati</taxon>
        <taxon>Bacillota</taxon>
        <taxon>Bacilli</taxon>
        <taxon>Bacillales</taxon>
        <taxon>Caryophanaceae</taxon>
        <taxon>Savagea</taxon>
    </lineage>
</organism>
<dbReference type="PROSITE" id="PS50929">
    <property type="entry name" value="ABC_TM1F"/>
    <property type="match status" value="1"/>
</dbReference>
<dbReference type="InterPro" id="IPR027417">
    <property type="entry name" value="P-loop_NTPase"/>
</dbReference>
<evidence type="ECO:0000256" key="4">
    <source>
        <dbReference type="ARBA" id="ARBA00022840"/>
    </source>
</evidence>
<dbReference type="PANTHER" id="PTHR43394:SF1">
    <property type="entry name" value="ATP-BINDING CASSETTE SUB-FAMILY B MEMBER 10, MITOCHONDRIAL"/>
    <property type="match status" value="1"/>
</dbReference>
<dbReference type="SUPFAM" id="SSF52540">
    <property type="entry name" value="P-loop containing nucleoside triphosphate hydrolases"/>
    <property type="match status" value="1"/>
</dbReference>
<evidence type="ECO:0000259" key="9">
    <source>
        <dbReference type="PROSITE" id="PS50929"/>
    </source>
</evidence>
<evidence type="ECO:0000256" key="1">
    <source>
        <dbReference type="ARBA" id="ARBA00004651"/>
    </source>
</evidence>
<name>A0ABW3GXV9_9BACL</name>
<dbReference type="InterPro" id="IPR017871">
    <property type="entry name" value="ABC_transporter-like_CS"/>
</dbReference>
<dbReference type="InterPro" id="IPR036640">
    <property type="entry name" value="ABC1_TM_sf"/>
</dbReference>
<dbReference type="InterPro" id="IPR011527">
    <property type="entry name" value="ABC1_TM_dom"/>
</dbReference>